<keyword evidence="2" id="KW-1185">Reference proteome</keyword>
<dbReference type="AlphaFoldDB" id="A0A432CRR1"/>
<evidence type="ECO:0000313" key="2">
    <source>
        <dbReference type="Proteomes" id="UP000268973"/>
    </source>
</evidence>
<dbReference type="Proteomes" id="UP000268973">
    <property type="component" value="Unassembled WGS sequence"/>
</dbReference>
<comment type="caution">
    <text evidence="1">The sequence shown here is derived from an EMBL/GenBank/DDBJ whole genome shotgun (WGS) entry which is preliminary data.</text>
</comment>
<sequence length="239" mass="27359">MKLYLTCMECFSGDHWSYPAELQDSGLYTLECRHGHKTNISLQNHRYEVLFELGLNAILDGYYREAISSFTSSLERFYEHAINVICIGHDISVEQRDEVWKMVSAQSERQYGAFSYLYLFGCKDIPPKLPRSKIELRNNVVHKGKIATKAQAIAYGEAVMGVVLPVLARLEQQYSDAIQTLVWEHLANIREASDKVSRPVTMNVGSILSNMENSLTLEEKIGSIQKTRKHYQWVESNFA</sequence>
<protein>
    <submittedName>
        <fullName evidence="1">Uncharacterized protein</fullName>
    </submittedName>
</protein>
<evidence type="ECO:0000313" key="1">
    <source>
        <dbReference type="EMBL" id="RTZ13561.1"/>
    </source>
</evidence>
<proteinExistence type="predicted"/>
<accession>A0A432CRR1</accession>
<dbReference type="RefSeq" id="WP_126575979.1">
    <property type="nucleotide sequence ID" value="NZ_RXZH01000019.1"/>
</dbReference>
<organism evidence="1 2">
    <name type="scientific">Vibrio aquaticus</name>
    <dbReference type="NCBI Taxonomy" id="2496559"/>
    <lineage>
        <taxon>Bacteria</taxon>
        <taxon>Pseudomonadati</taxon>
        <taxon>Pseudomonadota</taxon>
        <taxon>Gammaproteobacteria</taxon>
        <taxon>Vibrionales</taxon>
        <taxon>Vibrionaceae</taxon>
        <taxon>Vibrio</taxon>
    </lineage>
</organism>
<dbReference type="OrthoDB" id="9110500at2"/>
<dbReference type="EMBL" id="RXZH01000019">
    <property type="protein sequence ID" value="RTZ13561.1"/>
    <property type="molecule type" value="Genomic_DNA"/>
</dbReference>
<reference evidence="1 2" key="1">
    <citation type="submission" date="2018-12" db="EMBL/GenBank/DDBJ databases">
        <title>Vibrio sp. isolated from China Sea.</title>
        <authorList>
            <person name="Li Y."/>
        </authorList>
    </citation>
    <scope>NUCLEOTIDE SEQUENCE [LARGE SCALE GENOMIC DNA]</scope>
    <source>
        <strain evidence="1 2">BEI207</strain>
    </source>
</reference>
<name>A0A432CRR1_9VIBR</name>
<gene>
    <name evidence="1" type="ORF">EJ063_19645</name>
</gene>